<evidence type="ECO:0000313" key="15">
    <source>
        <dbReference type="Proteomes" id="UP000295517"/>
    </source>
</evidence>
<dbReference type="Gene3D" id="3.40.50.300">
    <property type="entry name" value="P-loop containing nucleotide triphosphate hydrolases"/>
    <property type="match status" value="1"/>
</dbReference>
<feature type="domain" description="ABC transporter" evidence="11">
    <location>
        <begin position="483"/>
        <end position="719"/>
    </location>
</feature>
<dbReference type="InterPro" id="IPR005074">
    <property type="entry name" value="Peptidase_C39"/>
</dbReference>
<sequence length="719" mass="80788">MPLARTQSWSHINMELESEKDSLLSCLVLLTRYYQNPFTAKSLIARLPVKKGQLTVDLFERAAARASLETEIIRCKLKKIEKEDLPAVLLMKNHEACLLVTDDEGKRKVIHPHNPKTFTDPDEIIDQYSGEIIVVKPQYKQSARAKETLHRKHKNWFWKVVFKSWSIYSEVLVASLLINLFALVIPLFIMNVYDRVVPNYAIETMWVLASGVGLVFIFDMLLKTLRAYFIDVASKHSDRELSAKIFQQILGLRMDERPKSVGALANTVQSFELFRDFITSGTMTILVDLPFVVIFLLVIYLIGGSLFWIPMLVVPTIFLIGFLLQLPLIRLTRKSYQLSAEKQATLIESLSAIEAVKTTGAESKLQNRWEEIIKLASENGMRLRFISNSSLNITTLAQQVATIFVVIAGVYMISEGELTTGGLIACTILTGRALAPMAQVASLFTRYYQSVNALKSLDKIMQLNTDIDEEDHYLHRPAIQGELEFKNVSFSYYSEKISALNNVSFKVKSGEKIAIIGRVGSGKSTIARLIVKLYEPTEGVIYMDGTDYRQLNPDDLRQQIGYVSQDVTLFYGTIKENISVGAPFIEDKSLLKAAEIAGVTEFTKHHPQGFDRQVGEKGNELSGGQRQAIAMARALLLKPNLLVLDEPTAFMDDNSERRLKKHLKEQLSANGTLVLITHKMSMLELVERIIVVDYGRIVADGSKESVLNALKSGVAVKKV</sequence>
<feature type="transmembrane region" description="Helical" evidence="10">
    <location>
        <begin position="283"/>
        <end position="302"/>
    </location>
</feature>
<keyword evidence="6" id="KW-0378">Hydrolase</keyword>
<evidence type="ECO:0000256" key="2">
    <source>
        <dbReference type="ARBA" id="ARBA00022448"/>
    </source>
</evidence>
<dbReference type="Pfam" id="PF00664">
    <property type="entry name" value="ABC_membrane"/>
    <property type="match status" value="1"/>
</dbReference>
<dbReference type="PANTHER" id="PTHR43394:SF1">
    <property type="entry name" value="ATP-BINDING CASSETTE SUB-FAMILY B MEMBER 10, MITOCHONDRIAL"/>
    <property type="match status" value="1"/>
</dbReference>
<evidence type="ECO:0000256" key="6">
    <source>
        <dbReference type="ARBA" id="ARBA00022801"/>
    </source>
</evidence>
<keyword evidence="4 10" id="KW-0812">Transmembrane</keyword>
<evidence type="ECO:0000256" key="3">
    <source>
        <dbReference type="ARBA" id="ARBA00022475"/>
    </source>
</evidence>
<evidence type="ECO:0000256" key="1">
    <source>
        <dbReference type="ARBA" id="ARBA00004651"/>
    </source>
</evidence>
<evidence type="ECO:0000256" key="4">
    <source>
        <dbReference type="ARBA" id="ARBA00022692"/>
    </source>
</evidence>
<evidence type="ECO:0000259" key="13">
    <source>
        <dbReference type="PROSITE" id="PS50990"/>
    </source>
</evidence>
<feature type="transmembrane region" description="Helical" evidence="10">
    <location>
        <begin position="308"/>
        <end position="329"/>
    </location>
</feature>
<dbReference type="Gene3D" id="3.90.70.10">
    <property type="entry name" value="Cysteine proteinases"/>
    <property type="match status" value="1"/>
</dbReference>
<protein>
    <submittedName>
        <fullName evidence="14">Type I secretion system permease/ATPase</fullName>
    </submittedName>
</protein>
<keyword evidence="5" id="KW-0547">Nucleotide-binding</keyword>
<dbReference type="Proteomes" id="UP000295517">
    <property type="component" value="Chromosome"/>
</dbReference>
<keyword evidence="9 10" id="KW-0472">Membrane</keyword>
<dbReference type="GO" id="GO:0008233">
    <property type="term" value="F:peptidase activity"/>
    <property type="evidence" value="ECO:0007669"/>
    <property type="project" value="InterPro"/>
</dbReference>
<evidence type="ECO:0000256" key="8">
    <source>
        <dbReference type="ARBA" id="ARBA00022989"/>
    </source>
</evidence>
<dbReference type="SMART" id="SM00382">
    <property type="entry name" value="AAA"/>
    <property type="match status" value="1"/>
</dbReference>
<dbReference type="GO" id="GO:0005524">
    <property type="term" value="F:ATP binding"/>
    <property type="evidence" value="ECO:0007669"/>
    <property type="project" value="UniProtKB-KW"/>
</dbReference>
<dbReference type="CDD" id="cd18587">
    <property type="entry name" value="ABC_6TM_LapB_like"/>
    <property type="match status" value="1"/>
</dbReference>
<dbReference type="CDD" id="cd03245">
    <property type="entry name" value="ABCC_bacteriocin_exporters"/>
    <property type="match status" value="1"/>
</dbReference>
<dbReference type="GO" id="GO:0005886">
    <property type="term" value="C:plasma membrane"/>
    <property type="evidence" value="ECO:0007669"/>
    <property type="project" value="UniProtKB-SubCell"/>
</dbReference>
<dbReference type="GO" id="GO:0016887">
    <property type="term" value="F:ATP hydrolysis activity"/>
    <property type="evidence" value="ECO:0007669"/>
    <property type="project" value="InterPro"/>
</dbReference>
<comment type="subcellular location">
    <subcellularLocation>
        <location evidence="1">Cell membrane</location>
        <topology evidence="1">Multi-pass membrane protein</topology>
    </subcellularLocation>
</comment>
<proteinExistence type="predicted"/>
<dbReference type="SUPFAM" id="SSF90123">
    <property type="entry name" value="ABC transporter transmembrane region"/>
    <property type="match status" value="1"/>
</dbReference>
<dbReference type="FunFam" id="3.40.50.300:FF:000299">
    <property type="entry name" value="ABC transporter ATP-binding protein/permease"/>
    <property type="match status" value="1"/>
</dbReference>
<dbReference type="Pfam" id="PF00005">
    <property type="entry name" value="ABC_tran"/>
    <property type="match status" value="1"/>
</dbReference>
<dbReference type="CDD" id="cd02421">
    <property type="entry name" value="Peptidase_C39_likeD"/>
    <property type="match status" value="1"/>
</dbReference>
<reference evidence="14 15" key="1">
    <citation type="submission" date="2019-03" db="EMBL/GenBank/DDBJ databases">
        <title>Diverse conjugative elements silence natural transformation in Legionella species.</title>
        <authorList>
            <person name="Durieux I."/>
            <person name="Ginevra C."/>
            <person name="Attaiech L."/>
            <person name="Picq K."/>
            <person name="Juan P.A."/>
            <person name="Jarraud S."/>
            <person name="Charpentier X."/>
        </authorList>
    </citation>
    <scope>NUCLEOTIDE SEQUENCE [LARGE SCALE GENOMIC DNA]</scope>
    <source>
        <strain evidence="14 15">HL-0427-4011</strain>
    </source>
</reference>
<evidence type="ECO:0000256" key="10">
    <source>
        <dbReference type="SAM" id="Phobius"/>
    </source>
</evidence>
<feature type="transmembrane region" description="Helical" evidence="10">
    <location>
        <begin position="171"/>
        <end position="193"/>
    </location>
</feature>
<dbReference type="Gene3D" id="1.20.1560.10">
    <property type="entry name" value="ABC transporter type 1, transmembrane domain"/>
    <property type="match status" value="1"/>
</dbReference>
<keyword evidence="7" id="KW-0067">ATP-binding</keyword>
<evidence type="ECO:0000259" key="12">
    <source>
        <dbReference type="PROSITE" id="PS50929"/>
    </source>
</evidence>
<dbReference type="InterPro" id="IPR011527">
    <property type="entry name" value="ABC1_TM_dom"/>
</dbReference>
<dbReference type="Pfam" id="PF03412">
    <property type="entry name" value="Peptidase_C39"/>
    <property type="match status" value="1"/>
</dbReference>
<dbReference type="InterPro" id="IPR027417">
    <property type="entry name" value="P-loop_NTPase"/>
</dbReference>
<keyword evidence="2" id="KW-0813">Transport</keyword>
<dbReference type="PANTHER" id="PTHR43394">
    <property type="entry name" value="ATP-DEPENDENT PERMEASE MDL1, MITOCHONDRIAL"/>
    <property type="match status" value="1"/>
</dbReference>
<dbReference type="InterPro" id="IPR017871">
    <property type="entry name" value="ABC_transporter-like_CS"/>
</dbReference>
<dbReference type="PROSITE" id="PS00211">
    <property type="entry name" value="ABC_TRANSPORTER_1"/>
    <property type="match status" value="1"/>
</dbReference>
<keyword evidence="3" id="KW-1003">Cell membrane</keyword>
<feature type="domain" description="Peptidase C39" evidence="13">
    <location>
        <begin position="15"/>
        <end position="135"/>
    </location>
</feature>
<organism evidence="14 15">
    <name type="scientific">Legionella israelensis</name>
    <dbReference type="NCBI Taxonomy" id="454"/>
    <lineage>
        <taxon>Bacteria</taxon>
        <taxon>Pseudomonadati</taxon>
        <taxon>Pseudomonadota</taxon>
        <taxon>Gammaproteobacteria</taxon>
        <taxon>Legionellales</taxon>
        <taxon>Legionellaceae</taxon>
        <taxon>Legionella</taxon>
    </lineage>
</organism>
<gene>
    <name evidence="14" type="ORF">E3983_08235</name>
</gene>
<dbReference type="AlphaFoldDB" id="A0AAX1EH27"/>
<dbReference type="RefSeq" id="WP_135060605.1">
    <property type="nucleotide sequence ID" value="NZ_CP038254.1"/>
</dbReference>
<dbReference type="InterPro" id="IPR003593">
    <property type="entry name" value="AAA+_ATPase"/>
</dbReference>
<dbReference type="InterPro" id="IPR003439">
    <property type="entry name" value="ABC_transporter-like_ATP-bd"/>
</dbReference>
<dbReference type="NCBIfam" id="TIGR03375">
    <property type="entry name" value="type_I_sec_LssB"/>
    <property type="match status" value="1"/>
</dbReference>
<dbReference type="SUPFAM" id="SSF52540">
    <property type="entry name" value="P-loop containing nucleoside triphosphate hydrolases"/>
    <property type="match status" value="1"/>
</dbReference>
<keyword evidence="8 10" id="KW-1133">Transmembrane helix</keyword>
<feature type="domain" description="ABC transmembrane type-1" evidence="12">
    <location>
        <begin position="171"/>
        <end position="449"/>
    </location>
</feature>
<evidence type="ECO:0000256" key="5">
    <source>
        <dbReference type="ARBA" id="ARBA00022741"/>
    </source>
</evidence>
<dbReference type="InterPro" id="IPR036640">
    <property type="entry name" value="ABC1_TM_sf"/>
</dbReference>
<dbReference type="GO" id="GO:0015421">
    <property type="term" value="F:ABC-type oligopeptide transporter activity"/>
    <property type="evidence" value="ECO:0007669"/>
    <property type="project" value="TreeGrafter"/>
</dbReference>
<dbReference type="PROSITE" id="PS50893">
    <property type="entry name" value="ABC_TRANSPORTER_2"/>
    <property type="match status" value="1"/>
</dbReference>
<evidence type="ECO:0000259" key="11">
    <source>
        <dbReference type="PROSITE" id="PS50893"/>
    </source>
</evidence>
<dbReference type="InterPro" id="IPR017750">
    <property type="entry name" value="ATPase_T1SS"/>
</dbReference>
<dbReference type="GO" id="GO:0006508">
    <property type="term" value="P:proteolysis"/>
    <property type="evidence" value="ECO:0007669"/>
    <property type="project" value="InterPro"/>
</dbReference>
<dbReference type="EMBL" id="CP038254">
    <property type="protein sequence ID" value="QBR84349.1"/>
    <property type="molecule type" value="Genomic_DNA"/>
</dbReference>
<dbReference type="PROSITE" id="PS50929">
    <property type="entry name" value="ABC_TM1F"/>
    <property type="match status" value="1"/>
</dbReference>
<name>A0AAX1EH27_9GAMM</name>
<dbReference type="InterPro" id="IPR039421">
    <property type="entry name" value="Type_1_exporter"/>
</dbReference>
<evidence type="ECO:0000313" key="14">
    <source>
        <dbReference type="EMBL" id="QBR84349.1"/>
    </source>
</evidence>
<accession>A0AAX1EH27</accession>
<feature type="transmembrane region" description="Helical" evidence="10">
    <location>
        <begin position="391"/>
        <end position="413"/>
    </location>
</feature>
<feature type="transmembrane region" description="Helical" evidence="10">
    <location>
        <begin position="205"/>
        <end position="222"/>
    </location>
</feature>
<evidence type="ECO:0000256" key="7">
    <source>
        <dbReference type="ARBA" id="ARBA00022840"/>
    </source>
</evidence>
<evidence type="ECO:0000256" key="9">
    <source>
        <dbReference type="ARBA" id="ARBA00023136"/>
    </source>
</evidence>
<dbReference type="PROSITE" id="PS50990">
    <property type="entry name" value="PEPTIDASE_C39"/>
    <property type="match status" value="1"/>
</dbReference>